<keyword evidence="4" id="KW-1185">Reference proteome</keyword>
<proteinExistence type="predicted"/>
<keyword evidence="1" id="KW-0732">Signal</keyword>
<evidence type="ECO:0000259" key="2">
    <source>
        <dbReference type="Pfam" id="PF18962"/>
    </source>
</evidence>
<feature type="signal peptide" evidence="1">
    <location>
        <begin position="1"/>
        <end position="26"/>
    </location>
</feature>
<sequence>MKSLIKPLFLALTVSLITLSSSFATVKPGDRRPGAAAYKTGIYSTAAGKLNIALDKETGGAVDIRLKSSKGDVLFAQHIGKNETSSRIRLDVSQLQDGLYEVEITNGVETATHKLTLATQPVDQPAGRLVAIK</sequence>
<dbReference type="InterPro" id="IPR026444">
    <property type="entry name" value="Secre_tail"/>
</dbReference>
<evidence type="ECO:0000313" key="3">
    <source>
        <dbReference type="EMBL" id="MBC3794511.1"/>
    </source>
</evidence>
<dbReference type="Pfam" id="PF18962">
    <property type="entry name" value="Por_Secre_tail"/>
    <property type="match status" value="1"/>
</dbReference>
<dbReference type="Proteomes" id="UP000700732">
    <property type="component" value="Unassembled WGS sequence"/>
</dbReference>
<evidence type="ECO:0000313" key="4">
    <source>
        <dbReference type="Proteomes" id="UP000700732"/>
    </source>
</evidence>
<protein>
    <recommendedName>
        <fullName evidence="2">Secretion system C-terminal sorting domain-containing protein</fullName>
    </recommendedName>
</protein>
<feature type="domain" description="Secretion system C-terminal sorting" evidence="2">
    <location>
        <begin position="47"/>
        <end position="115"/>
    </location>
</feature>
<comment type="caution">
    <text evidence="3">The sequence shown here is derived from an EMBL/GenBank/DDBJ whole genome shotgun (WGS) entry which is preliminary data.</text>
</comment>
<feature type="chain" id="PRO_5046696900" description="Secretion system C-terminal sorting domain-containing protein" evidence="1">
    <location>
        <begin position="27"/>
        <end position="133"/>
    </location>
</feature>
<organism evidence="3 4">
    <name type="scientific">Spirosoma utsteinense</name>
    <dbReference type="NCBI Taxonomy" id="2585773"/>
    <lineage>
        <taxon>Bacteria</taxon>
        <taxon>Pseudomonadati</taxon>
        <taxon>Bacteroidota</taxon>
        <taxon>Cytophagia</taxon>
        <taxon>Cytophagales</taxon>
        <taxon>Cytophagaceae</taxon>
        <taxon>Spirosoma</taxon>
    </lineage>
</organism>
<reference evidence="3 4" key="1">
    <citation type="submission" date="2019-06" db="EMBL/GenBank/DDBJ databases">
        <title>Spirosoma utsteinense sp. nov. isolated from Antarctic ice-free soils.</title>
        <authorList>
            <person name="Tahon G."/>
        </authorList>
    </citation>
    <scope>NUCLEOTIDE SEQUENCE [LARGE SCALE GENOMIC DNA]</scope>
    <source>
        <strain evidence="3 4">LMG 31447</strain>
    </source>
</reference>
<dbReference type="EMBL" id="VFIA01000048">
    <property type="protein sequence ID" value="MBC3794511.1"/>
    <property type="molecule type" value="Genomic_DNA"/>
</dbReference>
<evidence type="ECO:0000256" key="1">
    <source>
        <dbReference type="SAM" id="SignalP"/>
    </source>
</evidence>
<accession>A0ABR6WD98</accession>
<name>A0ABR6WD98_9BACT</name>
<gene>
    <name evidence="3" type="ORF">FH603_5040</name>
</gene>
<dbReference type="RefSeq" id="WP_186741119.1">
    <property type="nucleotide sequence ID" value="NZ_VFIA01000048.1"/>
</dbReference>